<feature type="compositionally biased region" description="Basic and acidic residues" evidence="1">
    <location>
        <begin position="64"/>
        <end position="82"/>
    </location>
</feature>
<evidence type="ECO:0000313" key="3">
    <source>
        <dbReference type="EMBL" id="KZP21775.1"/>
    </source>
</evidence>
<reference evidence="3 4" key="1">
    <citation type="journal article" date="2016" name="Mol. Biol. Evol.">
        <title>Comparative Genomics of Early-Diverging Mushroom-Forming Fungi Provides Insights into the Origins of Lignocellulose Decay Capabilities.</title>
        <authorList>
            <person name="Nagy L.G."/>
            <person name="Riley R."/>
            <person name="Tritt A."/>
            <person name="Adam C."/>
            <person name="Daum C."/>
            <person name="Floudas D."/>
            <person name="Sun H."/>
            <person name="Yadav J.S."/>
            <person name="Pangilinan J."/>
            <person name="Larsson K.H."/>
            <person name="Matsuura K."/>
            <person name="Barry K."/>
            <person name="Labutti K."/>
            <person name="Kuo R."/>
            <person name="Ohm R.A."/>
            <person name="Bhattacharya S.S."/>
            <person name="Shirouzu T."/>
            <person name="Yoshinaga Y."/>
            <person name="Martin F.M."/>
            <person name="Grigoriev I.V."/>
            <person name="Hibbett D.S."/>
        </authorList>
    </citation>
    <scope>NUCLEOTIDE SEQUENCE [LARGE SCALE GENOMIC DNA]</scope>
    <source>
        <strain evidence="3 4">CBS 109695</strain>
    </source>
</reference>
<evidence type="ECO:0000313" key="4">
    <source>
        <dbReference type="Proteomes" id="UP000076532"/>
    </source>
</evidence>
<keyword evidence="2" id="KW-0812">Transmembrane</keyword>
<feature type="transmembrane region" description="Helical" evidence="2">
    <location>
        <begin position="12"/>
        <end position="29"/>
    </location>
</feature>
<sequence length="125" mass="14076">MASVAVDKEMLGIYGVFAGIVGLSGWFVWNRFLKGPLTGYGRGAEGFQTNVRQIYVPNPNARKAPREIIERDDRHLINHEPDEPPSASEKSYDEEWVPAGHIKGERKKAGQDGDTEGGKRRRRKR</sequence>
<accession>A0A166KCS5</accession>
<evidence type="ECO:0000256" key="2">
    <source>
        <dbReference type="SAM" id="Phobius"/>
    </source>
</evidence>
<dbReference type="OrthoDB" id="3260758at2759"/>
<evidence type="ECO:0000256" key="1">
    <source>
        <dbReference type="SAM" id="MobiDB-lite"/>
    </source>
</evidence>
<gene>
    <name evidence="3" type="ORF">FIBSPDRAFT_788037</name>
</gene>
<dbReference type="EMBL" id="KV417545">
    <property type="protein sequence ID" value="KZP21775.1"/>
    <property type="molecule type" value="Genomic_DNA"/>
</dbReference>
<dbReference type="Proteomes" id="UP000076532">
    <property type="component" value="Unassembled WGS sequence"/>
</dbReference>
<dbReference type="AlphaFoldDB" id="A0A166KCS5"/>
<organism evidence="3 4">
    <name type="scientific">Athelia psychrophila</name>
    <dbReference type="NCBI Taxonomy" id="1759441"/>
    <lineage>
        <taxon>Eukaryota</taxon>
        <taxon>Fungi</taxon>
        <taxon>Dikarya</taxon>
        <taxon>Basidiomycota</taxon>
        <taxon>Agaricomycotina</taxon>
        <taxon>Agaricomycetes</taxon>
        <taxon>Agaricomycetidae</taxon>
        <taxon>Atheliales</taxon>
        <taxon>Atheliaceae</taxon>
        <taxon>Athelia</taxon>
    </lineage>
</organism>
<feature type="region of interest" description="Disordered" evidence="1">
    <location>
        <begin position="62"/>
        <end position="125"/>
    </location>
</feature>
<keyword evidence="2" id="KW-1133">Transmembrane helix</keyword>
<proteinExistence type="predicted"/>
<name>A0A166KCS5_9AGAM</name>
<protein>
    <submittedName>
        <fullName evidence="3">Uncharacterized protein</fullName>
    </submittedName>
</protein>
<keyword evidence="4" id="KW-1185">Reference proteome</keyword>
<keyword evidence="2" id="KW-0472">Membrane</keyword>